<evidence type="ECO:0000313" key="5">
    <source>
        <dbReference type="EMBL" id="MEQ2241319.1"/>
    </source>
</evidence>
<dbReference type="InterPro" id="IPR003959">
    <property type="entry name" value="ATPase_AAA_core"/>
</dbReference>
<dbReference type="PANTHER" id="PTHR48470:SF1">
    <property type="entry name" value="CELL DIVISION CONTROL PROTEIN 48 C ISOFORM 1"/>
    <property type="match status" value="1"/>
</dbReference>
<dbReference type="EMBL" id="JAHRIQ010060754">
    <property type="protein sequence ID" value="MEQ2241319.1"/>
    <property type="molecule type" value="Genomic_DNA"/>
</dbReference>
<feature type="domain" description="ATPase AAA-type core" evidence="3">
    <location>
        <begin position="17"/>
        <end position="57"/>
    </location>
</feature>
<dbReference type="SUPFAM" id="SSF52540">
    <property type="entry name" value="P-loop containing nucleoside triphosphate hydrolases"/>
    <property type="match status" value="1"/>
</dbReference>
<feature type="domain" description="AAA ATPase AAA+ lid" evidence="4">
    <location>
        <begin position="83"/>
        <end position="107"/>
    </location>
</feature>
<dbReference type="InterPro" id="IPR055278">
    <property type="entry name" value="CDC48c"/>
</dbReference>
<evidence type="ECO:0000259" key="3">
    <source>
        <dbReference type="Pfam" id="PF00004"/>
    </source>
</evidence>
<dbReference type="Gene3D" id="1.10.8.60">
    <property type="match status" value="1"/>
</dbReference>
<dbReference type="Gene3D" id="3.40.50.300">
    <property type="entry name" value="P-loop containing nucleotide triphosphate hydrolases"/>
    <property type="match status" value="1"/>
</dbReference>
<dbReference type="Pfam" id="PF00004">
    <property type="entry name" value="AAA"/>
    <property type="match status" value="1"/>
</dbReference>
<dbReference type="InterPro" id="IPR027417">
    <property type="entry name" value="P-loop_NTPase"/>
</dbReference>
<organism evidence="5 6">
    <name type="scientific">Ilyodon furcidens</name>
    <name type="common">goldbreast splitfin</name>
    <dbReference type="NCBI Taxonomy" id="33524"/>
    <lineage>
        <taxon>Eukaryota</taxon>
        <taxon>Metazoa</taxon>
        <taxon>Chordata</taxon>
        <taxon>Craniata</taxon>
        <taxon>Vertebrata</taxon>
        <taxon>Euteleostomi</taxon>
        <taxon>Actinopterygii</taxon>
        <taxon>Neopterygii</taxon>
        <taxon>Teleostei</taxon>
        <taxon>Neoteleostei</taxon>
        <taxon>Acanthomorphata</taxon>
        <taxon>Ovalentaria</taxon>
        <taxon>Atherinomorphae</taxon>
        <taxon>Cyprinodontiformes</taxon>
        <taxon>Goodeidae</taxon>
        <taxon>Ilyodon</taxon>
    </lineage>
</organism>
<dbReference type="PROSITE" id="PS00674">
    <property type="entry name" value="AAA"/>
    <property type="match status" value="1"/>
</dbReference>
<dbReference type="InterPro" id="IPR041569">
    <property type="entry name" value="AAA_lid_3"/>
</dbReference>
<comment type="caution">
    <text evidence="5">The sequence shown here is derived from an EMBL/GenBank/DDBJ whole genome shotgun (WGS) entry which is preliminary data.</text>
</comment>
<proteinExistence type="inferred from homology"/>
<dbReference type="Pfam" id="PF17862">
    <property type="entry name" value="AAA_lid_3"/>
    <property type="match status" value="1"/>
</dbReference>
<keyword evidence="1" id="KW-0547">Nucleotide-binding</keyword>
<dbReference type="InterPro" id="IPR003960">
    <property type="entry name" value="ATPase_AAA_CS"/>
</dbReference>
<protein>
    <submittedName>
        <fullName evidence="5">Spermatogenesis associated protein 5</fullName>
    </submittedName>
</protein>
<dbReference type="Proteomes" id="UP001482620">
    <property type="component" value="Unassembled WGS sequence"/>
</dbReference>
<reference evidence="5 6" key="1">
    <citation type="submission" date="2021-06" db="EMBL/GenBank/DDBJ databases">
        <authorList>
            <person name="Palmer J.M."/>
        </authorList>
    </citation>
    <scope>NUCLEOTIDE SEQUENCE [LARGE SCALE GENOMIC DNA]</scope>
    <source>
        <strain evidence="6">if_2019</strain>
        <tissue evidence="5">Muscle</tissue>
    </source>
</reference>
<dbReference type="PANTHER" id="PTHR48470">
    <property type="entry name" value="CELL DIVISION CONTROL PROTEIN 48 C ISOFORM 1"/>
    <property type="match status" value="1"/>
</dbReference>
<feature type="region of interest" description="Disordered" evidence="2">
    <location>
        <begin position="1"/>
        <end position="24"/>
    </location>
</feature>
<evidence type="ECO:0000313" key="6">
    <source>
        <dbReference type="Proteomes" id="UP001482620"/>
    </source>
</evidence>
<evidence type="ECO:0000256" key="1">
    <source>
        <dbReference type="RuleBase" id="RU003651"/>
    </source>
</evidence>
<evidence type="ECO:0000256" key="2">
    <source>
        <dbReference type="SAM" id="MobiDB-lite"/>
    </source>
</evidence>
<comment type="similarity">
    <text evidence="1">Belongs to the AAA ATPase family.</text>
</comment>
<accession>A0ABV0U957</accession>
<keyword evidence="1" id="KW-0067">ATP-binding</keyword>
<evidence type="ECO:0000259" key="4">
    <source>
        <dbReference type="Pfam" id="PF17862"/>
    </source>
</evidence>
<name>A0ABV0U957_9TELE</name>
<sequence>MSEKRKTTHLAGRPPQEMQDKEGHSGQLLVLGATNRPQALDPALRRPGRFDKELEVGVPGSAERADILQKLLGVVRCSATTEELMQLADVAHGYVGADLAAVCKEAGVDGNLDVIRGVFVCPLRAPGTTS</sequence>
<gene>
    <name evidence="5" type="primary">SPATA5_2</name>
    <name evidence="5" type="ORF">ILYODFUR_024122</name>
</gene>
<keyword evidence="6" id="KW-1185">Reference proteome</keyword>